<proteinExistence type="predicted"/>
<gene>
    <name evidence="2" type="ORF">A2V81_01510</name>
</gene>
<dbReference type="InterPro" id="IPR036397">
    <property type="entry name" value="RNaseH_sf"/>
</dbReference>
<dbReference type="STRING" id="1817814.A2V81_01510"/>
<name>A0A1F4XKI8_9BACT</name>
<dbReference type="Gene3D" id="3.30.420.10">
    <property type="entry name" value="Ribonuclease H-like superfamily/Ribonuclease H"/>
    <property type="match status" value="1"/>
</dbReference>
<dbReference type="GO" id="GO:0003676">
    <property type="term" value="F:nucleic acid binding"/>
    <property type="evidence" value="ECO:0007669"/>
    <property type="project" value="InterPro"/>
</dbReference>
<protein>
    <recommendedName>
        <fullName evidence="1">YprB ribonuclease H-like domain-containing protein</fullName>
    </recommendedName>
</protein>
<dbReference type="Proteomes" id="UP000177614">
    <property type="component" value="Unassembled WGS sequence"/>
</dbReference>
<reference evidence="2 3" key="1">
    <citation type="journal article" date="2016" name="Nat. Commun.">
        <title>Thousands of microbial genomes shed light on interconnected biogeochemical processes in an aquifer system.</title>
        <authorList>
            <person name="Anantharaman K."/>
            <person name="Brown C.T."/>
            <person name="Hug L.A."/>
            <person name="Sharon I."/>
            <person name="Castelle C.J."/>
            <person name="Probst A.J."/>
            <person name="Thomas B.C."/>
            <person name="Singh A."/>
            <person name="Wilkins M.J."/>
            <person name="Karaoz U."/>
            <person name="Brodie E.L."/>
            <person name="Williams K.H."/>
            <person name="Hubbard S.S."/>
            <person name="Banfield J.F."/>
        </authorList>
    </citation>
    <scope>NUCLEOTIDE SEQUENCE [LARGE SCALE GENOMIC DNA]</scope>
</reference>
<comment type="caution">
    <text evidence="2">The sequence shown here is derived from an EMBL/GenBank/DDBJ whole genome shotgun (WGS) entry which is preliminary data.</text>
</comment>
<accession>A0A1F4XKI8</accession>
<evidence type="ECO:0000313" key="3">
    <source>
        <dbReference type="Proteomes" id="UP000177614"/>
    </source>
</evidence>
<dbReference type="EMBL" id="MEWR01000010">
    <property type="protein sequence ID" value="OGC82159.1"/>
    <property type="molecule type" value="Genomic_DNA"/>
</dbReference>
<dbReference type="AlphaFoldDB" id="A0A1F4XKI8"/>
<dbReference type="SUPFAM" id="SSF53098">
    <property type="entry name" value="Ribonuclease H-like"/>
    <property type="match status" value="1"/>
</dbReference>
<dbReference type="Pfam" id="PF13482">
    <property type="entry name" value="RNase_H_2"/>
    <property type="match status" value="1"/>
</dbReference>
<feature type="domain" description="YprB ribonuclease H-like" evidence="1">
    <location>
        <begin position="58"/>
        <end position="156"/>
    </location>
</feature>
<organism evidence="2 3">
    <name type="scientific">Candidatus Abawacabacteria bacterium RBG_16_42_10</name>
    <dbReference type="NCBI Taxonomy" id="1817814"/>
    <lineage>
        <taxon>Bacteria</taxon>
        <taxon>Candidatus Abawacaibacteriota</taxon>
    </lineage>
</organism>
<dbReference type="InterPro" id="IPR012337">
    <property type="entry name" value="RNaseH-like_sf"/>
</dbReference>
<evidence type="ECO:0000259" key="1">
    <source>
        <dbReference type="Pfam" id="PF13482"/>
    </source>
</evidence>
<evidence type="ECO:0000313" key="2">
    <source>
        <dbReference type="EMBL" id="OGC82159.1"/>
    </source>
</evidence>
<dbReference type="InterPro" id="IPR038720">
    <property type="entry name" value="YprB_RNase_H-like_dom"/>
</dbReference>
<sequence>MLNHSYVVLDLETKKAFFEVGGKGNLGDLGISVAGLYDSRTDKYFCLREEKIRDIIPLITGVDRIIGFNTEYFDFAVLQPYIPEVNMRKLPSLDIMSEIVKITSHRVSLDNVAKATLGIGKGGDGMQAVRWYHEGNFADLEKYCLKDVEITHKLYLHALEHGELKFPMRGIDKIATINLNFHFEPEQTLF</sequence>